<dbReference type="EMBL" id="JRKI01000018">
    <property type="protein sequence ID" value="KIZ17573.1"/>
    <property type="molecule type" value="Genomic_DNA"/>
</dbReference>
<dbReference type="Pfam" id="PF15575">
    <property type="entry name" value="Imm49"/>
    <property type="match status" value="1"/>
</dbReference>
<evidence type="ECO:0000313" key="1">
    <source>
        <dbReference type="EMBL" id="KIZ17573.1"/>
    </source>
</evidence>
<dbReference type="AlphaFoldDB" id="A0A0D7CMZ3"/>
<evidence type="ECO:0000313" key="2">
    <source>
        <dbReference type="Proteomes" id="UP000032458"/>
    </source>
</evidence>
<organism evidence="1 2">
    <name type="scientific">Streptomyces natalensis ATCC 27448</name>
    <dbReference type="NCBI Taxonomy" id="1240678"/>
    <lineage>
        <taxon>Bacteria</taxon>
        <taxon>Bacillati</taxon>
        <taxon>Actinomycetota</taxon>
        <taxon>Actinomycetes</taxon>
        <taxon>Kitasatosporales</taxon>
        <taxon>Streptomycetaceae</taxon>
        <taxon>Streptomyces</taxon>
    </lineage>
</organism>
<dbReference type="InterPro" id="IPR029074">
    <property type="entry name" value="Imm49"/>
</dbReference>
<keyword evidence="2" id="KW-1185">Reference proteome</keyword>
<protein>
    <recommendedName>
        <fullName evidence="3">Immunity protein 49</fullName>
    </recommendedName>
</protein>
<evidence type="ECO:0008006" key="3">
    <source>
        <dbReference type="Google" id="ProtNLM"/>
    </source>
</evidence>
<dbReference type="Proteomes" id="UP000032458">
    <property type="component" value="Unassembled WGS sequence"/>
</dbReference>
<proteinExistence type="predicted"/>
<name>A0A0D7CMZ3_9ACTN</name>
<comment type="caution">
    <text evidence="1">The sequence shown here is derived from an EMBL/GenBank/DDBJ whole genome shotgun (WGS) entry which is preliminary data.</text>
</comment>
<dbReference type="PATRIC" id="fig|1240678.4.peg.2914"/>
<gene>
    <name evidence="1" type="ORF">SNA_13890</name>
</gene>
<accession>A0A0D7CMZ3</accession>
<reference evidence="1 2" key="1">
    <citation type="submission" date="2014-09" db="EMBL/GenBank/DDBJ databases">
        <title>Draft genome sequence of Streptomyces natalensis ATCC 27448, producer of the antifungal pimaricin.</title>
        <authorList>
            <person name="Mendes M.V."/>
            <person name="Beites T."/>
            <person name="Pires S."/>
            <person name="Santos C.L."/>
            <person name="Moradas-Ferreira P."/>
        </authorList>
    </citation>
    <scope>NUCLEOTIDE SEQUENCE [LARGE SCALE GENOMIC DNA]</scope>
    <source>
        <strain evidence="1 2">ATCC 27448</strain>
    </source>
</reference>
<sequence>MQLGSALFCGAQPQECWLDEDLVRQLPALPAEPPADARRWLDAFYVAVVCRQPDRVNRLCQVPLEALQRDDSVDAYVLHWIDTLQTYCSDRPINDTVDKLIATMEASAPRSLTHAPKDFVDLIDYQPAALFHRLITRDRDAFAEALAEALDHHKTYWRDSAAPRAQVALGPLAMACLAYDYEFPFETEQPYLPRYLLNRERIETIPG</sequence>